<reference evidence="8 9" key="1">
    <citation type="submission" date="2014-06" db="EMBL/GenBank/DDBJ databases">
        <authorList>
            <person name="Urmite Genomes Urmite Genomes"/>
        </authorList>
    </citation>
    <scope>NUCLEOTIDE SEQUENCE [LARGE SCALE GENOMIC DNA]</scope>
</reference>
<name>A0A078L201_9GAMM</name>
<dbReference type="GO" id="GO:0003735">
    <property type="term" value="F:structural constituent of ribosome"/>
    <property type="evidence" value="ECO:0007669"/>
    <property type="project" value="InterPro"/>
</dbReference>
<dbReference type="HAMAP" id="MF_01341">
    <property type="entry name" value="Ribosomal_uL15"/>
    <property type="match status" value="1"/>
</dbReference>
<dbReference type="STRING" id="1034943.BN59_02372"/>
<evidence type="ECO:0000313" key="8">
    <source>
        <dbReference type="EMBL" id="CDZ78074.1"/>
    </source>
</evidence>
<dbReference type="PANTHER" id="PTHR12934">
    <property type="entry name" value="50S RIBOSOMAL PROTEIN L15"/>
    <property type="match status" value="1"/>
</dbReference>
<dbReference type="Pfam" id="PF00828">
    <property type="entry name" value="Ribosomal_L27A"/>
    <property type="match status" value="1"/>
</dbReference>
<dbReference type="PROSITE" id="PS00475">
    <property type="entry name" value="RIBOSOMAL_L15"/>
    <property type="match status" value="1"/>
</dbReference>
<sequence length="144" mass="15339">MNLNTLSPDPGSRPSKRRLGRGIGSGLGKTSGKGHKGQKARAGGYHKINFEGGQMPIQRRLPKMGFKSRVAKTIDQVTLGELANLQAEIIDIDVLKASGLICKSIREVKVILSGEVKAPLKLKGLRITKGARSAIEQAGGSIEE</sequence>
<dbReference type="GO" id="GO:0006412">
    <property type="term" value="P:translation"/>
    <property type="evidence" value="ECO:0007669"/>
    <property type="project" value="UniProtKB-UniRule"/>
</dbReference>
<keyword evidence="3 4" id="KW-0687">Ribonucleoprotein</keyword>
<comment type="similarity">
    <text evidence="1 4 5">Belongs to the universal ribosomal protein uL15 family.</text>
</comment>
<dbReference type="GO" id="GO:0022625">
    <property type="term" value="C:cytosolic large ribosomal subunit"/>
    <property type="evidence" value="ECO:0007669"/>
    <property type="project" value="TreeGrafter"/>
</dbReference>
<dbReference type="GO" id="GO:0019843">
    <property type="term" value="F:rRNA binding"/>
    <property type="evidence" value="ECO:0007669"/>
    <property type="project" value="UniProtKB-UniRule"/>
</dbReference>
<evidence type="ECO:0000313" key="9">
    <source>
        <dbReference type="Proteomes" id="UP000044071"/>
    </source>
</evidence>
<dbReference type="NCBIfam" id="TIGR01071">
    <property type="entry name" value="rplO_bact"/>
    <property type="match status" value="1"/>
</dbReference>
<gene>
    <name evidence="4 8" type="primary">rplO</name>
    <name evidence="8" type="ORF">BN59_02372</name>
</gene>
<evidence type="ECO:0000256" key="6">
    <source>
        <dbReference type="SAM" id="MobiDB-lite"/>
    </source>
</evidence>
<dbReference type="eggNOG" id="COG0200">
    <property type="taxonomic scope" value="Bacteria"/>
</dbReference>
<comment type="function">
    <text evidence="4">Binds to the 23S rRNA.</text>
</comment>
<accession>A0A078L201</accession>
<dbReference type="InterPro" id="IPR005749">
    <property type="entry name" value="Ribosomal_uL15_bac-type"/>
</dbReference>
<dbReference type="EMBL" id="CCSB01000002">
    <property type="protein sequence ID" value="CDZ78074.1"/>
    <property type="molecule type" value="Genomic_DNA"/>
</dbReference>
<evidence type="ECO:0000256" key="3">
    <source>
        <dbReference type="ARBA" id="ARBA00023274"/>
    </source>
</evidence>
<feature type="compositionally biased region" description="Gly residues" evidence="6">
    <location>
        <begin position="21"/>
        <end position="31"/>
    </location>
</feature>
<proteinExistence type="inferred from homology"/>
<feature type="domain" description="Large ribosomal subunit protein uL15/eL18" evidence="7">
    <location>
        <begin position="79"/>
        <end position="143"/>
    </location>
</feature>
<dbReference type="SUPFAM" id="SSF52080">
    <property type="entry name" value="Ribosomal proteins L15p and L18e"/>
    <property type="match status" value="1"/>
</dbReference>
<dbReference type="InterPro" id="IPR021131">
    <property type="entry name" value="Ribosomal_uL15/eL18"/>
</dbReference>
<dbReference type="OrthoDB" id="9810293at2"/>
<evidence type="ECO:0000256" key="2">
    <source>
        <dbReference type="ARBA" id="ARBA00022980"/>
    </source>
</evidence>
<keyword evidence="9" id="KW-1185">Reference proteome</keyword>
<comment type="subunit">
    <text evidence="4">Part of the 50S ribosomal subunit.</text>
</comment>
<keyword evidence="4" id="KW-0694">RNA-binding</keyword>
<keyword evidence="4" id="KW-0699">rRNA-binding</keyword>
<evidence type="ECO:0000256" key="5">
    <source>
        <dbReference type="RuleBase" id="RU003888"/>
    </source>
</evidence>
<dbReference type="RefSeq" id="WP_043874504.1">
    <property type="nucleotide sequence ID" value="NZ_CCVW01000002.1"/>
</dbReference>
<keyword evidence="2 4" id="KW-0689">Ribosomal protein</keyword>
<dbReference type="Gene3D" id="3.100.10.10">
    <property type="match status" value="1"/>
</dbReference>
<evidence type="ECO:0000256" key="1">
    <source>
        <dbReference type="ARBA" id="ARBA00007320"/>
    </source>
</evidence>
<dbReference type="AlphaFoldDB" id="A0A078L201"/>
<organism evidence="8 9">
    <name type="scientific">Legionella massiliensis</name>
    <dbReference type="NCBI Taxonomy" id="1034943"/>
    <lineage>
        <taxon>Bacteria</taxon>
        <taxon>Pseudomonadati</taxon>
        <taxon>Pseudomonadota</taxon>
        <taxon>Gammaproteobacteria</taxon>
        <taxon>Legionellales</taxon>
        <taxon>Legionellaceae</taxon>
        <taxon>Legionella</taxon>
    </lineage>
</organism>
<evidence type="ECO:0000259" key="7">
    <source>
        <dbReference type="Pfam" id="PF00828"/>
    </source>
</evidence>
<evidence type="ECO:0000256" key="4">
    <source>
        <dbReference type="HAMAP-Rule" id="MF_01341"/>
    </source>
</evidence>
<dbReference type="Proteomes" id="UP000044071">
    <property type="component" value="Unassembled WGS sequence"/>
</dbReference>
<feature type="region of interest" description="Disordered" evidence="6">
    <location>
        <begin position="1"/>
        <end position="41"/>
    </location>
</feature>
<dbReference type="InterPro" id="IPR030878">
    <property type="entry name" value="Ribosomal_uL15"/>
</dbReference>
<dbReference type="PANTHER" id="PTHR12934:SF11">
    <property type="entry name" value="LARGE RIBOSOMAL SUBUNIT PROTEIN UL15M"/>
    <property type="match status" value="1"/>
</dbReference>
<protein>
    <recommendedName>
        <fullName evidence="4">Large ribosomal subunit protein uL15</fullName>
    </recommendedName>
</protein>
<dbReference type="InterPro" id="IPR001196">
    <property type="entry name" value="Ribosomal_uL15_CS"/>
</dbReference>
<dbReference type="InterPro" id="IPR036227">
    <property type="entry name" value="Ribosomal_uL15/eL18_sf"/>
</dbReference>